<dbReference type="AlphaFoldDB" id="A0A3P6UWB3"/>
<name>A0A3P6UWB3_DIBLA</name>
<reference evidence="1 2" key="1">
    <citation type="submission" date="2018-11" db="EMBL/GenBank/DDBJ databases">
        <authorList>
            <consortium name="Pathogen Informatics"/>
        </authorList>
    </citation>
    <scope>NUCLEOTIDE SEQUENCE [LARGE SCALE GENOMIC DNA]</scope>
</reference>
<proteinExistence type="predicted"/>
<evidence type="ECO:0000313" key="1">
    <source>
        <dbReference type="EMBL" id="VDK82574.1"/>
    </source>
</evidence>
<dbReference type="Proteomes" id="UP000281553">
    <property type="component" value="Unassembled WGS sequence"/>
</dbReference>
<sequence>MVSWVNEIAASAGLSINIETQTRAAPLEINRRQLEGVDSFKYLGARPLSTGQSKDDIVSQIDADYGVFSIIRKRLWIRRDLSIAMKIRVYRIPVLPVFYDDMKAANIKSDSCQSNYQHCYLIYVVVDTASPVDEVL</sequence>
<organism evidence="1 2">
    <name type="scientific">Dibothriocephalus latus</name>
    <name type="common">Fish tapeworm</name>
    <name type="synonym">Diphyllobothrium latum</name>
    <dbReference type="NCBI Taxonomy" id="60516"/>
    <lineage>
        <taxon>Eukaryota</taxon>
        <taxon>Metazoa</taxon>
        <taxon>Spiralia</taxon>
        <taxon>Lophotrochozoa</taxon>
        <taxon>Platyhelminthes</taxon>
        <taxon>Cestoda</taxon>
        <taxon>Eucestoda</taxon>
        <taxon>Diphyllobothriidea</taxon>
        <taxon>Diphyllobothriidae</taxon>
        <taxon>Dibothriocephalus</taxon>
    </lineage>
</organism>
<evidence type="ECO:0000313" key="2">
    <source>
        <dbReference type="Proteomes" id="UP000281553"/>
    </source>
</evidence>
<keyword evidence="2" id="KW-1185">Reference proteome</keyword>
<dbReference type="EMBL" id="UYRU01043527">
    <property type="protein sequence ID" value="VDK82574.1"/>
    <property type="molecule type" value="Genomic_DNA"/>
</dbReference>
<dbReference type="OrthoDB" id="6146479at2759"/>
<gene>
    <name evidence="1" type="ORF">DILT_LOCUS3356</name>
</gene>
<protein>
    <submittedName>
        <fullName evidence="1">Uncharacterized protein</fullName>
    </submittedName>
</protein>
<accession>A0A3P6UWB3</accession>